<feature type="non-terminal residue" evidence="2">
    <location>
        <position position="1"/>
    </location>
</feature>
<evidence type="ECO:0000256" key="1">
    <source>
        <dbReference type="SAM" id="MobiDB-lite"/>
    </source>
</evidence>
<feature type="region of interest" description="Disordered" evidence="1">
    <location>
        <begin position="38"/>
        <end position="62"/>
    </location>
</feature>
<sequence length="62" mass="6573">MVAGRLCLAKASGMASPERSSCGRNGIEANGAEEWPVGEEVRWRSKPGQERSVSIGFPGIRG</sequence>
<dbReference type="AlphaFoldDB" id="A0A292Q6W3"/>
<name>A0A292Q6W3_9PEZI</name>
<proteinExistence type="predicted"/>
<accession>A0A292Q6W3</accession>
<dbReference type="EMBL" id="LN890958">
    <property type="protein sequence ID" value="CUS14493.1"/>
    <property type="molecule type" value="Genomic_DNA"/>
</dbReference>
<gene>
    <name evidence="2" type="ORF">GSTUAT00001370001</name>
</gene>
<dbReference type="Proteomes" id="UP001412239">
    <property type="component" value="Unassembled WGS sequence"/>
</dbReference>
<evidence type="ECO:0000313" key="2">
    <source>
        <dbReference type="EMBL" id="CUS14493.1"/>
    </source>
</evidence>
<reference evidence="2" key="1">
    <citation type="submission" date="2015-10" db="EMBL/GenBank/DDBJ databases">
        <authorList>
            <person name="Regsiter A."/>
            <person name="william w."/>
        </authorList>
    </citation>
    <scope>NUCLEOTIDE SEQUENCE</scope>
    <source>
        <strain evidence="2">Montdore</strain>
    </source>
</reference>
<feature type="compositionally biased region" description="Basic and acidic residues" evidence="1">
    <location>
        <begin position="39"/>
        <end position="49"/>
    </location>
</feature>
<evidence type="ECO:0000313" key="3">
    <source>
        <dbReference type="Proteomes" id="UP001412239"/>
    </source>
</evidence>
<organism evidence="2 3">
    <name type="scientific">Tuber aestivum</name>
    <name type="common">summer truffle</name>
    <dbReference type="NCBI Taxonomy" id="59557"/>
    <lineage>
        <taxon>Eukaryota</taxon>
        <taxon>Fungi</taxon>
        <taxon>Dikarya</taxon>
        <taxon>Ascomycota</taxon>
        <taxon>Pezizomycotina</taxon>
        <taxon>Pezizomycetes</taxon>
        <taxon>Pezizales</taxon>
        <taxon>Tuberaceae</taxon>
        <taxon>Tuber</taxon>
    </lineage>
</organism>
<protein>
    <submittedName>
        <fullName evidence="2">Uncharacterized protein</fullName>
    </submittedName>
</protein>
<keyword evidence="3" id="KW-1185">Reference proteome</keyword>